<dbReference type="AlphaFoldDB" id="A0A267EZQ2"/>
<accession>A0A267EZQ2</accession>
<keyword evidence="3" id="KW-1185">Reference proteome</keyword>
<proteinExistence type="inferred from homology"/>
<comment type="caution">
    <text evidence="2">The sequence shown here is derived from an EMBL/GenBank/DDBJ whole genome shotgun (WGS) entry which is preliminary data.</text>
</comment>
<dbReference type="Gene3D" id="1.10.1410.40">
    <property type="match status" value="1"/>
</dbReference>
<comment type="similarity">
    <text evidence="1">Belongs to the mab-21 family.</text>
</comment>
<protein>
    <submittedName>
        <fullName evidence="2">Uncharacterized protein</fullName>
    </submittedName>
</protein>
<sequence>MFSKGKGIEITSQEKICSFKPTHLFTCHKATLRSLRSVGSQPAVTATACGVRSAQDTCHAIQCCSNFYKDSNDIVHLVRATRPSSTNELRVSFSFQEKDIMRRLSTVQGQLFTLIKFIFKRHLPLTLDTPGLKTYHAKTLLFTMLKKHGTNPKLEAWQPHNLIALLNESLDMMLSFIDSSSSPDECMPHFFMPDAPLYFKNAGIGGDFDNTKARVRDRLCELRSDIGGVIEQLRRLVRPLQSEKFYFHPFTLLPLTAPPVVTEIRKGRGSQEMYYKFAKVYGVVHQCVSELQSESSNRDTLMRQLSLLHKLPWCKCAALCMTAMAHLKFGESEEAERLAMELQRHQVESGLRPQDIQVTTFSKTELPADSDWAWRFCLPCDSPPRFPFLPEFTQTLFTARLSQPLSSHLYVNFRCLSWSLQAELLRNRAPAIAFDHWIEQLLGDPDLEELLTLAHYSDCREHVELSLQQMEMIEKERRVAMETQDEEKIGWVRQKRWRVSNRSGSDSGAHRSREDKERRLWARARLQRDGADLGRLVAMETAAEQRDSWTHAKLSRMRLQ</sequence>
<dbReference type="OrthoDB" id="6126910at2759"/>
<evidence type="ECO:0000256" key="1">
    <source>
        <dbReference type="ARBA" id="ARBA00008307"/>
    </source>
</evidence>
<dbReference type="PANTHER" id="PTHR10656">
    <property type="entry name" value="CELL FATE DETERMINING PROTEIN MAB21-RELATED"/>
    <property type="match status" value="1"/>
</dbReference>
<evidence type="ECO:0000313" key="2">
    <source>
        <dbReference type="EMBL" id="PAA66963.1"/>
    </source>
</evidence>
<dbReference type="Proteomes" id="UP000215902">
    <property type="component" value="Unassembled WGS sequence"/>
</dbReference>
<evidence type="ECO:0000313" key="3">
    <source>
        <dbReference type="Proteomes" id="UP000215902"/>
    </source>
</evidence>
<dbReference type="EMBL" id="NIVC01001518">
    <property type="protein sequence ID" value="PAA66963.1"/>
    <property type="molecule type" value="Genomic_DNA"/>
</dbReference>
<reference evidence="2 3" key="1">
    <citation type="submission" date="2017-06" db="EMBL/GenBank/DDBJ databases">
        <title>A platform for efficient transgenesis in Macrostomum lignano, a flatworm model organism for stem cell research.</title>
        <authorList>
            <person name="Berezikov E."/>
        </authorList>
    </citation>
    <scope>NUCLEOTIDE SEQUENCE [LARGE SCALE GENOMIC DNA]</scope>
    <source>
        <strain evidence="2">DV1</strain>
        <tissue evidence="2">Whole organism</tissue>
    </source>
</reference>
<name>A0A267EZQ2_9PLAT</name>
<organism evidence="2 3">
    <name type="scientific">Macrostomum lignano</name>
    <dbReference type="NCBI Taxonomy" id="282301"/>
    <lineage>
        <taxon>Eukaryota</taxon>
        <taxon>Metazoa</taxon>
        <taxon>Spiralia</taxon>
        <taxon>Lophotrochozoa</taxon>
        <taxon>Platyhelminthes</taxon>
        <taxon>Rhabditophora</taxon>
        <taxon>Macrostomorpha</taxon>
        <taxon>Macrostomida</taxon>
        <taxon>Macrostomidae</taxon>
        <taxon>Macrostomum</taxon>
    </lineage>
</organism>
<gene>
    <name evidence="2" type="ORF">BOX15_Mlig023097g1</name>
</gene>
<dbReference type="PANTHER" id="PTHR10656:SF42">
    <property type="entry name" value="CYCLIC GMP-AMP SYNTHASE-LIKE PROTEIN-RELATED"/>
    <property type="match status" value="1"/>
</dbReference>